<evidence type="ECO:0000313" key="4">
    <source>
        <dbReference type="EMBL" id="PHT40319.1"/>
    </source>
</evidence>
<comment type="caution">
    <text evidence="4">The sequence shown here is derived from an EMBL/GenBank/DDBJ whole genome shotgun (WGS) entry which is preliminary data.</text>
</comment>
<protein>
    <recommendedName>
        <fullName evidence="6">Pentatricopeptide repeat-containing protein</fullName>
    </recommendedName>
</protein>
<evidence type="ECO:0000256" key="1">
    <source>
        <dbReference type="ARBA" id="ARBA00007626"/>
    </source>
</evidence>
<name>A0A2G2W543_CAPBA</name>
<dbReference type="Pfam" id="PF01535">
    <property type="entry name" value="PPR"/>
    <property type="match status" value="1"/>
</dbReference>
<organism evidence="4 5">
    <name type="scientific">Capsicum baccatum</name>
    <name type="common">Peruvian pepper</name>
    <dbReference type="NCBI Taxonomy" id="33114"/>
    <lineage>
        <taxon>Eukaryota</taxon>
        <taxon>Viridiplantae</taxon>
        <taxon>Streptophyta</taxon>
        <taxon>Embryophyta</taxon>
        <taxon>Tracheophyta</taxon>
        <taxon>Spermatophyta</taxon>
        <taxon>Magnoliopsida</taxon>
        <taxon>eudicotyledons</taxon>
        <taxon>Gunneridae</taxon>
        <taxon>Pentapetalae</taxon>
        <taxon>asterids</taxon>
        <taxon>lamiids</taxon>
        <taxon>Solanales</taxon>
        <taxon>Solanaceae</taxon>
        <taxon>Solanoideae</taxon>
        <taxon>Capsiceae</taxon>
        <taxon>Capsicum</taxon>
    </lineage>
</organism>
<dbReference type="EMBL" id="MLFT02000008">
    <property type="protein sequence ID" value="PHT40319.1"/>
    <property type="molecule type" value="Genomic_DNA"/>
</dbReference>
<keyword evidence="5" id="KW-1185">Reference proteome</keyword>
<dbReference type="PROSITE" id="PS51375">
    <property type="entry name" value="PPR"/>
    <property type="match status" value="3"/>
</dbReference>
<dbReference type="GO" id="GO:0003729">
    <property type="term" value="F:mRNA binding"/>
    <property type="evidence" value="ECO:0007669"/>
    <property type="project" value="TreeGrafter"/>
</dbReference>
<feature type="repeat" description="PPR" evidence="3">
    <location>
        <begin position="47"/>
        <end position="81"/>
    </location>
</feature>
<dbReference type="InterPro" id="IPR011990">
    <property type="entry name" value="TPR-like_helical_dom_sf"/>
</dbReference>
<dbReference type="PANTHER" id="PTHR47938">
    <property type="entry name" value="RESPIRATORY COMPLEX I CHAPERONE (CIA84), PUTATIVE (AFU_ORTHOLOGUE AFUA_2G06020)-RELATED"/>
    <property type="match status" value="1"/>
</dbReference>
<dbReference type="Pfam" id="PF12854">
    <property type="entry name" value="PPR_1"/>
    <property type="match status" value="1"/>
</dbReference>
<reference evidence="5" key="2">
    <citation type="journal article" date="2017" name="J. Anim. Genet.">
        <title>Multiple reference genome sequences of hot pepper reveal the massive evolution of plant disease resistance genes by retroduplication.</title>
        <authorList>
            <person name="Kim S."/>
            <person name="Park J."/>
            <person name="Yeom S.-I."/>
            <person name="Kim Y.-M."/>
            <person name="Seo E."/>
            <person name="Kim K.-T."/>
            <person name="Kim M.-S."/>
            <person name="Lee J.M."/>
            <person name="Cheong K."/>
            <person name="Shin H.-S."/>
            <person name="Kim S.-B."/>
            <person name="Han K."/>
            <person name="Lee J."/>
            <person name="Park M."/>
            <person name="Lee H.-A."/>
            <person name="Lee H.-Y."/>
            <person name="Lee Y."/>
            <person name="Oh S."/>
            <person name="Lee J.H."/>
            <person name="Choi E."/>
            <person name="Choi E."/>
            <person name="Lee S.E."/>
            <person name="Jeon J."/>
            <person name="Kim H."/>
            <person name="Choi G."/>
            <person name="Song H."/>
            <person name="Lee J."/>
            <person name="Lee S.-C."/>
            <person name="Kwon J.-K."/>
            <person name="Lee H.-Y."/>
            <person name="Koo N."/>
            <person name="Hong Y."/>
            <person name="Kim R.W."/>
            <person name="Kang W.-H."/>
            <person name="Huh J.H."/>
            <person name="Kang B.-C."/>
            <person name="Yang T.-J."/>
            <person name="Lee Y.-H."/>
            <person name="Bennetzen J.L."/>
            <person name="Choi D."/>
        </authorList>
    </citation>
    <scope>NUCLEOTIDE SEQUENCE [LARGE SCALE GENOMIC DNA]</scope>
    <source>
        <strain evidence="5">cv. PBC81</strain>
    </source>
</reference>
<evidence type="ECO:0000313" key="5">
    <source>
        <dbReference type="Proteomes" id="UP000224567"/>
    </source>
</evidence>
<dbReference type="InterPro" id="IPR002885">
    <property type="entry name" value="PPR_rpt"/>
</dbReference>
<dbReference type="OrthoDB" id="1713278at2759"/>
<dbReference type="AlphaFoldDB" id="A0A2G2W543"/>
<dbReference type="Pfam" id="PF13041">
    <property type="entry name" value="PPR_2"/>
    <property type="match status" value="1"/>
</dbReference>
<proteinExistence type="inferred from homology"/>
<sequence>MVECLKKGCSVNVVNFTTVIHGFCQKNELDAALSVLDDMYLINKHPDAVTHTTLIDGLGKQGRMEEAIDLANKMLHRGLLPTAVTYRTVIHRFSQQYGCKTAYNQVIEKLCGLGYPDEAYKLLGKVLGTASRVDANTCHILIESYLKEGNPLSSYKVACRMFNRNLIPDLKLCDKVKDRLMQGGRVEEADKLMLQFVERGHKLPQHQMA</sequence>
<evidence type="ECO:0000256" key="3">
    <source>
        <dbReference type="PROSITE-ProRule" id="PRU00708"/>
    </source>
</evidence>
<dbReference type="STRING" id="33114.A0A2G2W543"/>
<dbReference type="PANTHER" id="PTHR47938:SF10">
    <property type="entry name" value="TETRATRICOPEPTIDE REPEAT (TPR)-LIKE SUPERFAMILY PROTEIN"/>
    <property type="match status" value="1"/>
</dbReference>
<evidence type="ECO:0000256" key="2">
    <source>
        <dbReference type="ARBA" id="ARBA00022737"/>
    </source>
</evidence>
<reference evidence="4 5" key="1">
    <citation type="journal article" date="2017" name="Genome Biol.">
        <title>New reference genome sequences of hot pepper reveal the massive evolution of plant disease-resistance genes by retroduplication.</title>
        <authorList>
            <person name="Kim S."/>
            <person name="Park J."/>
            <person name="Yeom S.I."/>
            <person name="Kim Y.M."/>
            <person name="Seo E."/>
            <person name="Kim K.T."/>
            <person name="Kim M.S."/>
            <person name="Lee J.M."/>
            <person name="Cheong K."/>
            <person name="Shin H.S."/>
            <person name="Kim S.B."/>
            <person name="Han K."/>
            <person name="Lee J."/>
            <person name="Park M."/>
            <person name="Lee H.A."/>
            <person name="Lee H.Y."/>
            <person name="Lee Y."/>
            <person name="Oh S."/>
            <person name="Lee J.H."/>
            <person name="Choi E."/>
            <person name="Choi E."/>
            <person name="Lee S.E."/>
            <person name="Jeon J."/>
            <person name="Kim H."/>
            <person name="Choi G."/>
            <person name="Song H."/>
            <person name="Lee J."/>
            <person name="Lee S.C."/>
            <person name="Kwon J.K."/>
            <person name="Lee H.Y."/>
            <person name="Koo N."/>
            <person name="Hong Y."/>
            <person name="Kim R.W."/>
            <person name="Kang W.H."/>
            <person name="Huh J.H."/>
            <person name="Kang B.C."/>
            <person name="Yang T.J."/>
            <person name="Lee Y.H."/>
            <person name="Bennetzen J.L."/>
            <person name="Choi D."/>
        </authorList>
    </citation>
    <scope>NUCLEOTIDE SEQUENCE [LARGE SCALE GENOMIC DNA]</scope>
    <source>
        <strain evidence="5">cv. PBC81</strain>
    </source>
</reference>
<dbReference type="Gene3D" id="1.25.40.10">
    <property type="entry name" value="Tetratricopeptide repeat domain"/>
    <property type="match status" value="2"/>
</dbReference>
<keyword evidence="2" id="KW-0677">Repeat</keyword>
<gene>
    <name evidence="4" type="ORF">CQW23_19173</name>
</gene>
<evidence type="ECO:0008006" key="6">
    <source>
        <dbReference type="Google" id="ProtNLM"/>
    </source>
</evidence>
<dbReference type="NCBIfam" id="TIGR00756">
    <property type="entry name" value="PPR"/>
    <property type="match status" value="2"/>
</dbReference>
<dbReference type="Proteomes" id="UP000224567">
    <property type="component" value="Unassembled WGS sequence"/>
</dbReference>
<comment type="similarity">
    <text evidence="1">Belongs to the PPR family. P subfamily.</text>
</comment>
<feature type="repeat" description="PPR" evidence="3">
    <location>
        <begin position="134"/>
        <end position="168"/>
    </location>
</feature>
<feature type="repeat" description="PPR" evidence="3">
    <location>
        <begin position="12"/>
        <end position="46"/>
    </location>
</feature>
<accession>A0A2G2W543</accession>